<gene>
    <name evidence="2" type="ORF">S01H4_52692</name>
</gene>
<dbReference type="AlphaFoldDB" id="X1D301"/>
<reference evidence="2" key="1">
    <citation type="journal article" date="2014" name="Front. Microbiol.">
        <title>High frequency of phylogenetically diverse reductive dehalogenase-homologous genes in deep subseafloor sedimentary metagenomes.</title>
        <authorList>
            <person name="Kawai M."/>
            <person name="Futagami T."/>
            <person name="Toyoda A."/>
            <person name="Takaki Y."/>
            <person name="Nishi S."/>
            <person name="Hori S."/>
            <person name="Arai W."/>
            <person name="Tsubouchi T."/>
            <person name="Morono Y."/>
            <person name="Uchiyama I."/>
            <person name="Ito T."/>
            <person name="Fujiyama A."/>
            <person name="Inagaki F."/>
            <person name="Takami H."/>
        </authorList>
    </citation>
    <scope>NUCLEOTIDE SEQUENCE</scope>
    <source>
        <strain evidence="2">Expedition CK06-06</strain>
    </source>
</reference>
<dbReference type="InterPro" id="IPR034804">
    <property type="entry name" value="SQR/QFR_C/D"/>
</dbReference>
<name>X1D301_9ZZZZ</name>
<accession>X1D301</accession>
<feature type="transmembrane region" description="Helical" evidence="1">
    <location>
        <begin position="45"/>
        <end position="65"/>
    </location>
</feature>
<feature type="transmembrane region" description="Helical" evidence="1">
    <location>
        <begin position="85"/>
        <end position="108"/>
    </location>
</feature>
<proteinExistence type="predicted"/>
<evidence type="ECO:0008006" key="3">
    <source>
        <dbReference type="Google" id="ProtNLM"/>
    </source>
</evidence>
<dbReference type="SUPFAM" id="SSF81343">
    <property type="entry name" value="Fumarate reductase respiratory complex transmembrane subunits"/>
    <property type="match status" value="1"/>
</dbReference>
<keyword evidence="1" id="KW-1133">Transmembrane helix</keyword>
<keyword evidence="1" id="KW-0812">Transmembrane</keyword>
<protein>
    <recommendedName>
        <fullName evidence="3">Succinate dehydrogenase</fullName>
    </recommendedName>
</protein>
<dbReference type="EMBL" id="BART01030133">
    <property type="protein sequence ID" value="GAH14547.1"/>
    <property type="molecule type" value="Genomic_DNA"/>
</dbReference>
<organism evidence="2">
    <name type="scientific">marine sediment metagenome</name>
    <dbReference type="NCBI Taxonomy" id="412755"/>
    <lineage>
        <taxon>unclassified sequences</taxon>
        <taxon>metagenomes</taxon>
        <taxon>ecological metagenomes</taxon>
    </lineage>
</organism>
<evidence type="ECO:0000256" key="1">
    <source>
        <dbReference type="SAM" id="Phobius"/>
    </source>
</evidence>
<keyword evidence="1" id="KW-0472">Membrane</keyword>
<feature type="non-terminal residue" evidence="2">
    <location>
        <position position="109"/>
    </location>
</feature>
<evidence type="ECO:0000313" key="2">
    <source>
        <dbReference type="EMBL" id="GAH14547.1"/>
    </source>
</evidence>
<feature type="transmembrane region" description="Helical" evidence="1">
    <location>
        <begin position="6"/>
        <end position="24"/>
    </location>
</feature>
<dbReference type="GO" id="GO:0016020">
    <property type="term" value="C:membrane"/>
    <property type="evidence" value="ECO:0007669"/>
    <property type="project" value="InterPro"/>
</dbReference>
<comment type="caution">
    <text evidence="2">The sequence shown here is derived from an EMBL/GenBank/DDBJ whole genome shotgun (WGS) entry which is preliminary data.</text>
</comment>
<dbReference type="Gene3D" id="1.20.1300.10">
    <property type="entry name" value="Fumarate reductase/succinate dehydrogenase, transmembrane subunit"/>
    <property type="match status" value="1"/>
</dbReference>
<sequence>MGLLTLFLIHILTGVILYFENLGARPSRYSVDTSEGGRSWGSRTMPYTGAIILVFIIVHLMNFHFTDKSVLIADLVRELLSRPGLAFFYIFSLVALALHLSHGFWSLFQ</sequence>